<feature type="compositionally biased region" description="Polar residues" evidence="1">
    <location>
        <begin position="456"/>
        <end position="465"/>
    </location>
</feature>
<sequence length="540" mass="56224">KKKKKKKPSLSGPLGIGRSVPPSLPSPRKTRAQMDRSRGPPPGKPGEAGDDGDQTPAASGTPSLAPAATSPASAPAGQGDHPPQDSRTMLNQVVNERNLLRSQNDQLWKCIAKQRKIIKQLQEDLQCAQEDNRLLLSELDARENQPGVAKTSTEGEEGGESEREDRSVLPFDHALSEPQPEVGKRRADERSGLTNVPPTHGPVENGASNADDSLGQRKTDQIFGGEVDWGLPFIAAAGNAPQHAPFKVKARSATTGIPGSSASSENVGVAEVRGPPSESRMPRDAFSIESGRSGEHNRQSSLPSVLPSSEAPSAPRTVTRAFSLYIPPPAKPPPAATLAAAAQASQGNPVQQSDVAMVPAFAATPTGASMVPSLSTRPDKLASAAGKQPAGDAARHVDEVVTDASSSGFSGSSPAETFPSAGHNKARRSSLYFKLLKSAGPHPDLMAPTCGDIAEGQQTPPSGNATAIGAQAADSWSPLPRDSHSQHVQEPAISLSGLSATDSSAQPSVSTIGSKDSFVDLTVRVIGNTIKLNDNDREVM</sequence>
<proteinExistence type="predicted"/>
<evidence type="ECO:0000313" key="3">
    <source>
        <dbReference type="Proteomes" id="UP000673691"/>
    </source>
</evidence>
<dbReference type="AlphaFoldDB" id="A0A8H8A106"/>
<evidence type="ECO:0000256" key="1">
    <source>
        <dbReference type="SAM" id="MobiDB-lite"/>
    </source>
</evidence>
<feature type="compositionally biased region" description="Low complexity" evidence="1">
    <location>
        <begin position="55"/>
        <end position="76"/>
    </location>
</feature>
<feature type="compositionally biased region" description="Polar residues" evidence="1">
    <location>
        <begin position="299"/>
        <end position="311"/>
    </location>
</feature>
<feature type="compositionally biased region" description="Basic and acidic residues" evidence="1">
    <location>
        <begin position="182"/>
        <end position="191"/>
    </location>
</feature>
<feature type="region of interest" description="Disordered" evidence="1">
    <location>
        <begin position="366"/>
        <end position="423"/>
    </location>
</feature>
<feature type="non-terminal residue" evidence="2">
    <location>
        <position position="1"/>
    </location>
</feature>
<feature type="region of interest" description="Disordered" evidence="1">
    <location>
        <begin position="242"/>
        <end position="351"/>
    </location>
</feature>
<feature type="non-terminal residue" evidence="2">
    <location>
        <position position="540"/>
    </location>
</feature>
<name>A0A8H8A106_9FUNG</name>
<organism evidence="2 3">
    <name type="scientific">Olpidium bornovanus</name>
    <dbReference type="NCBI Taxonomy" id="278681"/>
    <lineage>
        <taxon>Eukaryota</taxon>
        <taxon>Fungi</taxon>
        <taxon>Fungi incertae sedis</taxon>
        <taxon>Olpidiomycota</taxon>
        <taxon>Olpidiomycotina</taxon>
        <taxon>Olpidiomycetes</taxon>
        <taxon>Olpidiales</taxon>
        <taxon>Olpidiaceae</taxon>
        <taxon>Olpidium</taxon>
    </lineage>
</organism>
<dbReference type="Proteomes" id="UP000673691">
    <property type="component" value="Unassembled WGS sequence"/>
</dbReference>
<accession>A0A8H8A106</accession>
<reference evidence="2 3" key="1">
    <citation type="journal article" name="Sci. Rep.">
        <title>Genome-scale phylogenetic analyses confirm Olpidium as the closest living zoosporic fungus to the non-flagellated, terrestrial fungi.</title>
        <authorList>
            <person name="Chang Y."/>
            <person name="Rochon D."/>
            <person name="Sekimoto S."/>
            <person name="Wang Y."/>
            <person name="Chovatia M."/>
            <person name="Sandor L."/>
            <person name="Salamov A."/>
            <person name="Grigoriev I.V."/>
            <person name="Stajich J.E."/>
            <person name="Spatafora J.W."/>
        </authorList>
    </citation>
    <scope>NUCLEOTIDE SEQUENCE [LARGE SCALE GENOMIC DNA]</scope>
    <source>
        <strain evidence="2">S191</strain>
    </source>
</reference>
<feature type="region of interest" description="Disordered" evidence="1">
    <location>
        <begin position="137"/>
        <end position="221"/>
    </location>
</feature>
<feature type="compositionally biased region" description="Pro residues" evidence="1">
    <location>
        <begin position="326"/>
        <end position="335"/>
    </location>
</feature>
<comment type="caution">
    <text evidence="2">The sequence shown here is derived from an EMBL/GenBank/DDBJ whole genome shotgun (WGS) entry which is preliminary data.</text>
</comment>
<feature type="region of interest" description="Disordered" evidence="1">
    <location>
        <begin position="448"/>
        <end position="491"/>
    </location>
</feature>
<protein>
    <submittedName>
        <fullName evidence="2">Uncharacterized protein</fullName>
    </submittedName>
</protein>
<feature type="region of interest" description="Disordered" evidence="1">
    <location>
        <begin position="1"/>
        <end position="95"/>
    </location>
</feature>
<dbReference type="OrthoDB" id="2874176at2759"/>
<dbReference type="EMBL" id="JAEFCI010001017">
    <property type="protein sequence ID" value="KAG5463183.1"/>
    <property type="molecule type" value="Genomic_DNA"/>
</dbReference>
<gene>
    <name evidence="2" type="ORF">BJ554DRAFT_1208</name>
</gene>
<feature type="compositionally biased region" description="Polar residues" evidence="1">
    <location>
        <begin position="252"/>
        <end position="266"/>
    </location>
</feature>
<evidence type="ECO:0000313" key="2">
    <source>
        <dbReference type="EMBL" id="KAG5463183.1"/>
    </source>
</evidence>
<keyword evidence="3" id="KW-1185">Reference proteome</keyword>
<feature type="compositionally biased region" description="Polar residues" evidence="1">
    <location>
        <begin position="85"/>
        <end position="95"/>
    </location>
</feature>